<dbReference type="Pfam" id="PF09471">
    <property type="entry name" value="Peptidase_M64"/>
    <property type="match status" value="1"/>
</dbReference>
<dbReference type="EMBL" id="CP139781">
    <property type="protein sequence ID" value="WRQ85673.1"/>
    <property type="molecule type" value="Genomic_DNA"/>
</dbReference>
<dbReference type="RefSeq" id="WP_221032786.1">
    <property type="nucleotide sequence ID" value="NZ_CP139781.1"/>
</dbReference>
<dbReference type="InterPro" id="IPR007110">
    <property type="entry name" value="Ig-like_dom"/>
</dbReference>
<reference evidence="3 4" key="2">
    <citation type="submission" date="2023-12" db="EMBL/GenBank/DDBJ databases">
        <title>Description of an unclassified Opitutus bacterium of Verrucomicrobiota.</title>
        <authorList>
            <person name="Zhang D.-F."/>
        </authorList>
    </citation>
    <scope>NUCLEOTIDE SEQUENCE [LARGE SCALE GENOMIC DNA]</scope>
    <source>
        <strain evidence="3 4">WL0086</strain>
    </source>
</reference>
<dbReference type="InterPro" id="IPR013783">
    <property type="entry name" value="Ig-like_fold"/>
</dbReference>
<reference evidence="3 4" key="1">
    <citation type="submission" date="2021-08" db="EMBL/GenBank/DDBJ databases">
        <authorList>
            <person name="Zhang D."/>
            <person name="Zhang A."/>
            <person name="Wang L."/>
        </authorList>
    </citation>
    <scope>NUCLEOTIDE SEQUENCE [LARGE SCALE GENOMIC DNA]</scope>
    <source>
        <strain evidence="3 4">WL0086</strain>
    </source>
</reference>
<gene>
    <name evidence="3" type="ORF">K1X11_012745</name>
</gene>
<organism evidence="3 4">
    <name type="scientific">Actomonas aquatica</name>
    <dbReference type="NCBI Taxonomy" id="2866162"/>
    <lineage>
        <taxon>Bacteria</taxon>
        <taxon>Pseudomonadati</taxon>
        <taxon>Verrucomicrobiota</taxon>
        <taxon>Opitutia</taxon>
        <taxon>Opitutales</taxon>
        <taxon>Opitutaceae</taxon>
        <taxon>Actomonas</taxon>
    </lineage>
</organism>
<evidence type="ECO:0000313" key="4">
    <source>
        <dbReference type="Proteomes" id="UP000738431"/>
    </source>
</evidence>
<dbReference type="InterPro" id="IPR019026">
    <property type="entry name" value="Peptidase_M64_IgA"/>
</dbReference>
<proteinExistence type="predicted"/>
<feature type="chain" id="PRO_5046567061" evidence="1">
    <location>
        <begin position="25"/>
        <end position="662"/>
    </location>
</feature>
<sequence>MISRIPDALRLLFLIGLTTAFASAQTATVRSLRDTGPSAQRINFVILGDGFTAAQENSFFTAAENAVTTLLTDEAFAPFADLINATAIFTASAEAGTTIPAENLAPDTYFRSTFSEGEFSRLVYIDDPTGRARVNDLLFTHTPDYDHVVMLVNTPRYGGGGGFPLCVTLHESTAGVLLHESGHSFAGLADEYVDEEIADDYPPNEYPNSTAENTRERLPWRRFVSDTTPVPTTESFSTDISIIGAFEGSYYRSTGYYRPVFASKMRDHTQPWGAVNLRAFANAVHQLDLNQAELPPFVANLSVPDNYTPGSPLVLSATAQGVGPFTYQWTKDNRFIIGQTDAALNLGNGSPSTYGTYTLEITNAAGTTRSRTVIVDASGARIEEQDTSGVGRLTNLSVRTLAGPASSPLTLGFTIDQGSAGATKELLVRAVGPGLAIFEVANYLGDPQLSIGALGSSDPRVRNDNWGGDAALSDAFTRVGAFPLDDPDSGDAAVLLSALQRPHTAQVTSTLEGISGITLVEVYDTEDQASPRLVNLSARAAIDPINPILVAGFVYAGDAPKRFLIRAIGPGLATYHVPDLLEDPQLVVRSLTTGQIVAANDNWAGSDELAAAFAAVGAFPLTDPDSTDAALIIELESGPYTATVSPTAFGFGTVLVEVYELP</sequence>
<dbReference type="InterPro" id="IPR024079">
    <property type="entry name" value="MetalloPept_cat_dom_sf"/>
</dbReference>
<dbReference type="SUPFAM" id="SSF48726">
    <property type="entry name" value="Immunoglobulin"/>
    <property type="match status" value="1"/>
</dbReference>
<dbReference type="Proteomes" id="UP000738431">
    <property type="component" value="Chromosome"/>
</dbReference>
<evidence type="ECO:0000313" key="3">
    <source>
        <dbReference type="EMBL" id="WRQ85673.1"/>
    </source>
</evidence>
<feature type="signal peptide" evidence="1">
    <location>
        <begin position="1"/>
        <end position="24"/>
    </location>
</feature>
<keyword evidence="1" id="KW-0732">Signal</keyword>
<feature type="domain" description="Ig-like" evidence="2">
    <location>
        <begin position="296"/>
        <end position="374"/>
    </location>
</feature>
<keyword evidence="4" id="KW-1185">Reference proteome</keyword>
<dbReference type="Gene3D" id="3.40.390.10">
    <property type="entry name" value="Collagenase (Catalytic Domain)"/>
    <property type="match status" value="1"/>
</dbReference>
<accession>A0ABZ1C384</accession>
<evidence type="ECO:0000259" key="2">
    <source>
        <dbReference type="PROSITE" id="PS50835"/>
    </source>
</evidence>
<protein>
    <submittedName>
        <fullName evidence="3">M64 family metallopeptidase</fullName>
    </submittedName>
</protein>
<dbReference type="Gene3D" id="2.60.40.10">
    <property type="entry name" value="Immunoglobulins"/>
    <property type="match status" value="1"/>
</dbReference>
<evidence type="ECO:0000256" key="1">
    <source>
        <dbReference type="SAM" id="SignalP"/>
    </source>
</evidence>
<dbReference type="PROSITE" id="PS50835">
    <property type="entry name" value="IG_LIKE"/>
    <property type="match status" value="1"/>
</dbReference>
<name>A0ABZ1C384_9BACT</name>
<dbReference type="InterPro" id="IPR036179">
    <property type="entry name" value="Ig-like_dom_sf"/>
</dbReference>
<dbReference type="CDD" id="cd00096">
    <property type="entry name" value="Ig"/>
    <property type="match status" value="1"/>
</dbReference>